<protein>
    <submittedName>
        <fullName evidence="3">Leucine rich repeat protein, putative</fullName>
    </submittedName>
</protein>
<keyword evidence="2" id="KW-0677">Repeat</keyword>
<proteinExistence type="predicted"/>
<name>C5KJU9_PERM5</name>
<dbReference type="RefSeq" id="XP_002783411.1">
    <property type="nucleotide sequence ID" value="XM_002783365.1"/>
</dbReference>
<dbReference type="PANTHER" id="PTHR46652">
    <property type="entry name" value="LEUCINE-RICH REPEAT AND IQ DOMAIN-CONTAINING PROTEIN 1-RELATED"/>
    <property type="match status" value="1"/>
</dbReference>
<dbReference type="OrthoDB" id="1574204at2759"/>
<accession>C5KJU9</accession>
<keyword evidence="1" id="KW-0433">Leucine-rich repeat</keyword>
<dbReference type="InterPro" id="IPR025875">
    <property type="entry name" value="Leu-rich_rpt_4"/>
</dbReference>
<dbReference type="InterPro" id="IPR032675">
    <property type="entry name" value="LRR_dom_sf"/>
</dbReference>
<dbReference type="Pfam" id="PF12799">
    <property type="entry name" value="LRR_4"/>
    <property type="match status" value="1"/>
</dbReference>
<dbReference type="PROSITE" id="PS51450">
    <property type="entry name" value="LRR"/>
    <property type="match status" value="1"/>
</dbReference>
<keyword evidence="4" id="KW-1185">Reference proteome</keyword>
<evidence type="ECO:0000256" key="2">
    <source>
        <dbReference type="ARBA" id="ARBA00022737"/>
    </source>
</evidence>
<dbReference type="InParanoid" id="C5KJU9"/>
<dbReference type="InterPro" id="IPR001611">
    <property type="entry name" value="Leu-rich_rpt"/>
</dbReference>
<gene>
    <name evidence="3" type="ORF">Pmar_PMAR006937</name>
</gene>
<evidence type="ECO:0000256" key="1">
    <source>
        <dbReference type="ARBA" id="ARBA00022614"/>
    </source>
</evidence>
<dbReference type="PANTHER" id="PTHR46652:SF3">
    <property type="entry name" value="LEUCINE-RICH REPEAT-CONTAINING PROTEIN 9"/>
    <property type="match status" value="1"/>
</dbReference>
<dbReference type="GeneID" id="9062110"/>
<dbReference type="Pfam" id="PF13855">
    <property type="entry name" value="LRR_8"/>
    <property type="match status" value="1"/>
</dbReference>
<evidence type="ECO:0000313" key="4">
    <source>
        <dbReference type="Proteomes" id="UP000007800"/>
    </source>
</evidence>
<evidence type="ECO:0000313" key="3">
    <source>
        <dbReference type="EMBL" id="EER15207.1"/>
    </source>
</evidence>
<dbReference type="InterPro" id="IPR050836">
    <property type="entry name" value="SDS22/Internalin_LRR"/>
</dbReference>
<dbReference type="SUPFAM" id="SSF52058">
    <property type="entry name" value="L domain-like"/>
    <property type="match status" value="1"/>
</dbReference>
<dbReference type="OMA" id="TEERWLP"/>
<sequence length="440" mass="48757">MLSSTDGIELVKGREKIAEVDLSSNNIESFGLANGLQWRNLLVLNLASCMLSKLYRIEWPPQLRHFIVSNNRLKRFDCALPKALESLECQHNRLETLEETEGLKRLSRLNASHNALTWGTVRDALRSLSGLVVLDLGYNPIDKIEVGVFVRIRGLQELTLDGCRLKSLGFVPEGNVLSVLSVACNRLKGIQGLPVCERLTELYLSSNRLSTLRGLARACPNVEVLQLMNNKLEEGRSVAEELTALKDLAELTVAGNPCSLLHSCSAQGLHRCCQRLSVLDGVILGRKDTNEREVAGIVATRATATNNRKHPSPPGIIDKLNTPRESYTGLEGKEKSQIRLEDSLEGPERSIAAKATSQLLEKLQPRGFWDETKLSTEWTSPMEHMIGDLSAATDRLTTAARKDLRKMTKWLAKAEEVLEKEAYLRGLEEGDDDDVSVGLT</sequence>
<dbReference type="AlphaFoldDB" id="C5KJU9"/>
<organism evidence="4">
    <name type="scientific">Perkinsus marinus (strain ATCC 50983 / TXsc)</name>
    <dbReference type="NCBI Taxonomy" id="423536"/>
    <lineage>
        <taxon>Eukaryota</taxon>
        <taxon>Sar</taxon>
        <taxon>Alveolata</taxon>
        <taxon>Perkinsozoa</taxon>
        <taxon>Perkinsea</taxon>
        <taxon>Perkinsida</taxon>
        <taxon>Perkinsidae</taxon>
        <taxon>Perkinsus</taxon>
    </lineage>
</organism>
<reference evidence="3 4" key="1">
    <citation type="submission" date="2008-07" db="EMBL/GenBank/DDBJ databases">
        <authorList>
            <person name="El-Sayed N."/>
            <person name="Caler E."/>
            <person name="Inman J."/>
            <person name="Amedeo P."/>
            <person name="Hass B."/>
            <person name="Wortman J."/>
        </authorList>
    </citation>
    <scope>NUCLEOTIDE SEQUENCE [LARGE SCALE GENOMIC DNA]</scope>
    <source>
        <strain evidence="4">ATCC 50983 / TXsc</strain>
    </source>
</reference>
<dbReference type="Gene3D" id="3.80.10.10">
    <property type="entry name" value="Ribonuclease Inhibitor"/>
    <property type="match status" value="2"/>
</dbReference>
<dbReference type="EMBL" id="GG673648">
    <property type="protein sequence ID" value="EER15207.1"/>
    <property type="molecule type" value="Genomic_DNA"/>
</dbReference>
<dbReference type="Proteomes" id="UP000007800">
    <property type="component" value="Unassembled WGS sequence"/>
</dbReference>